<dbReference type="SUPFAM" id="SSF81383">
    <property type="entry name" value="F-box domain"/>
    <property type="match status" value="1"/>
</dbReference>
<dbReference type="InterPro" id="IPR001810">
    <property type="entry name" value="F-box_dom"/>
</dbReference>
<dbReference type="InterPro" id="IPR036047">
    <property type="entry name" value="F-box-like_dom_sf"/>
</dbReference>
<dbReference type="NCBIfam" id="TIGR01640">
    <property type="entry name" value="F_box_assoc_1"/>
    <property type="match status" value="1"/>
</dbReference>
<dbReference type="InterPro" id="IPR017451">
    <property type="entry name" value="F-box-assoc_interact_dom"/>
</dbReference>
<evidence type="ECO:0000259" key="1">
    <source>
        <dbReference type="SMART" id="SM00256"/>
    </source>
</evidence>
<organism evidence="2 3">
    <name type="scientific">Oldenlandia corymbosa var. corymbosa</name>
    <dbReference type="NCBI Taxonomy" id="529605"/>
    <lineage>
        <taxon>Eukaryota</taxon>
        <taxon>Viridiplantae</taxon>
        <taxon>Streptophyta</taxon>
        <taxon>Embryophyta</taxon>
        <taxon>Tracheophyta</taxon>
        <taxon>Spermatophyta</taxon>
        <taxon>Magnoliopsida</taxon>
        <taxon>eudicotyledons</taxon>
        <taxon>Gunneridae</taxon>
        <taxon>Pentapetalae</taxon>
        <taxon>asterids</taxon>
        <taxon>lamiids</taxon>
        <taxon>Gentianales</taxon>
        <taxon>Rubiaceae</taxon>
        <taxon>Rubioideae</taxon>
        <taxon>Spermacoceae</taxon>
        <taxon>Hedyotis-Oldenlandia complex</taxon>
        <taxon>Oldenlandia</taxon>
    </lineage>
</organism>
<dbReference type="AlphaFoldDB" id="A0AAV1CNH5"/>
<evidence type="ECO:0000313" key="2">
    <source>
        <dbReference type="EMBL" id="CAI9096092.1"/>
    </source>
</evidence>
<dbReference type="EMBL" id="OX459119">
    <property type="protein sequence ID" value="CAI9096092.1"/>
    <property type="molecule type" value="Genomic_DNA"/>
</dbReference>
<dbReference type="Proteomes" id="UP001161247">
    <property type="component" value="Chromosome 2"/>
</dbReference>
<dbReference type="InterPro" id="IPR050796">
    <property type="entry name" value="SCF_F-box_component"/>
</dbReference>
<dbReference type="Pfam" id="PF08268">
    <property type="entry name" value="FBA_3"/>
    <property type="match status" value="1"/>
</dbReference>
<dbReference type="Pfam" id="PF00646">
    <property type="entry name" value="F-box"/>
    <property type="match status" value="1"/>
</dbReference>
<proteinExistence type="predicted"/>
<accession>A0AAV1CNH5</accession>
<keyword evidence="3" id="KW-1185">Reference proteome</keyword>
<gene>
    <name evidence="2" type="ORF">OLC1_LOCUS6924</name>
</gene>
<protein>
    <submittedName>
        <fullName evidence="2">OLC1v1032165C1</fullName>
    </submittedName>
</protein>
<dbReference type="PANTHER" id="PTHR31672">
    <property type="entry name" value="BNACNNG10540D PROTEIN"/>
    <property type="match status" value="1"/>
</dbReference>
<evidence type="ECO:0000313" key="3">
    <source>
        <dbReference type="Proteomes" id="UP001161247"/>
    </source>
</evidence>
<feature type="domain" description="F-box" evidence="1">
    <location>
        <begin position="63"/>
        <end position="103"/>
    </location>
</feature>
<reference evidence="2" key="1">
    <citation type="submission" date="2023-03" db="EMBL/GenBank/DDBJ databases">
        <authorList>
            <person name="Julca I."/>
        </authorList>
    </citation>
    <scope>NUCLEOTIDE SEQUENCE</scope>
</reference>
<dbReference type="PANTHER" id="PTHR31672:SF13">
    <property type="entry name" value="F-BOX PROTEIN CPR30-LIKE"/>
    <property type="match status" value="1"/>
</dbReference>
<dbReference type="InterPro" id="IPR013187">
    <property type="entry name" value="F-box-assoc_dom_typ3"/>
</dbReference>
<dbReference type="SMART" id="SM00256">
    <property type="entry name" value="FBOX"/>
    <property type="match status" value="1"/>
</dbReference>
<sequence length="765" mass="87564">MNKGAKFHVYRGDAFLIPTTMQEAPAVKSTGIESLSILSQSIAFKMKKMKPDNKEELPFNLTLDVDIVSEILARLDVKTLYRLKCVSKEFHCLISDPVFVNTHRLQSMRNIKFLCTTSRVSRDEYSSILSFYSVSRQSHELRKLSSFTLICSHICPITCDLVCFASYQGICLYNPSTREICALPKPATSLSYSRLGFGYSAHVRQYKVVHLFPNSYARGKRSKTEGDAKNKGMQCEIFTLSDNSNISSSSWKPSRCPRRVYPRTISCEGRIYWLIDHKVSLRTLRSTGGTEELILSFDIANDTFSILPRPAGWELETYKKSLVFMVLDGSLCITDKKRMQDTSVLDIWMLKENCFWTKVYSIKLLDYSYDGRTLTPSIIKHMHPICMNGGEIVFKVDRLEHLMEGMFSCIIENRTMSKCANLSGSISIFWESLFRLDSGIKIQPFSWDLIRQYCQYRPASGVPFNKFDYWIRVWTVLPQLFVAENKPKDPPDRNQASLTFKMKKLKLENEDELPFNLKLDADIVSDILARLDVKTLHRLNSILSFDSICGQRHERSKLCSFTLRYDESCPITCDLMCFTIYRGICLCNPSTGELCALPKPSTSLYCTRLGFGYSAQIDDGAPLHRLRTTEELILSFDIANDTFSTLSRPASWPLKSYKDVLLFMVFDQSLCISDKRSMQNTSVLGIWMLKENCSWSKVYNINLLEYNYEGTSKFMNAFFIVSFLVHSRCGGWTTCPQLFCSSKEARRGKIADTEIKVSQSGNEKD</sequence>
<name>A0AAV1CNH5_OLDCO</name>